<name>A0A1K1LGP9_9BACT</name>
<reference evidence="2" key="1">
    <citation type="submission" date="2016-10" db="EMBL/GenBank/DDBJ databases">
        <authorList>
            <person name="Wegmann U."/>
        </authorList>
    </citation>
    <scope>NUCLEOTIDE SEQUENCE [LARGE SCALE GENOMIC DNA]</scope>
</reference>
<evidence type="ECO:0000313" key="2">
    <source>
        <dbReference type="Proteomes" id="UP000186323"/>
    </source>
</evidence>
<dbReference type="RefSeq" id="WP_072333254.1">
    <property type="nucleotide sequence ID" value="NZ_LT630450.1"/>
</dbReference>
<keyword evidence="2" id="KW-1185">Reference proteome</keyword>
<dbReference type="EMBL" id="LT630450">
    <property type="protein sequence ID" value="SFV72630.1"/>
    <property type="molecule type" value="Genomic_DNA"/>
</dbReference>
<accession>A0A1K1LGP9</accession>
<protein>
    <submittedName>
        <fullName evidence="1">Uncharacterized protein</fullName>
    </submittedName>
</protein>
<dbReference type="KEGG" id="dpg:DESPIGER_0754"/>
<organism evidence="1 2">
    <name type="scientific">Desulfovibrio piger</name>
    <dbReference type="NCBI Taxonomy" id="901"/>
    <lineage>
        <taxon>Bacteria</taxon>
        <taxon>Pseudomonadati</taxon>
        <taxon>Thermodesulfobacteriota</taxon>
        <taxon>Desulfovibrionia</taxon>
        <taxon>Desulfovibrionales</taxon>
        <taxon>Desulfovibrionaceae</taxon>
        <taxon>Desulfovibrio</taxon>
    </lineage>
</organism>
<dbReference type="Proteomes" id="UP000186323">
    <property type="component" value="Chromosome I"/>
</dbReference>
<dbReference type="OrthoDB" id="8444549at2"/>
<evidence type="ECO:0000313" key="1">
    <source>
        <dbReference type="EMBL" id="SFV72630.1"/>
    </source>
</evidence>
<sequence length="484" mass="55658">MISVHEIQTALVQATEDILTSTEYESPTLATFYAPQSHIKALRLYTQLVVGARGVGKTFWSEALQNKEVRGVLGKRLPELENVYVVVGYSTQNSPSYPSLDVFSSLIKKYEPESIWRGVLLYCIIYNNLCTTIYEQILHIESWDERIAWVAQHPEKVDRIFYNANQELLTKEKKLLVIFDALDRVAKTWDDIDQITDGLLRTALQFSTYTNIKTKIFLREDHCNRLSFSFPDSSKLLSSKIALEWTRADLYGLLWKRLCNGKRKSGEILRDIFCTVIPHGLEENSSVWFFDEYLRLNDDILRPLFHKLTGPLMGKDKRRGVPYVWTVSHLADTLQQTSPRSFLAAIRSACADSLQRYPDHTFPIHYESIKRGVLSASDIRVNEMGEDHPWARNLLQALRGMNVPCLFTDVESKWRALYPDGPMTLEQYPQHMTATLSPKSWTIIRDQLAKLGFCVTLNDGRFNIPDLYRVGFRLGRRGGVKPLP</sequence>
<dbReference type="AlphaFoldDB" id="A0A1K1LGP9"/>
<proteinExistence type="predicted"/>
<gene>
    <name evidence="1" type="ORF">DESPIGER_0754</name>
</gene>